<dbReference type="InterPro" id="IPR036388">
    <property type="entry name" value="WH-like_DNA-bd_sf"/>
</dbReference>
<keyword evidence="3" id="KW-1185">Reference proteome</keyword>
<dbReference type="Gene3D" id="1.10.10.10">
    <property type="entry name" value="Winged helix-like DNA-binding domain superfamily/Winged helix DNA-binding domain"/>
    <property type="match status" value="1"/>
</dbReference>
<comment type="caution">
    <text evidence="2">The sequence shown here is derived from an EMBL/GenBank/DDBJ whole genome shotgun (WGS) entry which is preliminary data.</text>
</comment>
<organism evidence="2 3">
    <name type="scientific">Lelliottia amnigena</name>
    <name type="common">Enterobacter amnigenus</name>
    <dbReference type="NCBI Taxonomy" id="61646"/>
    <lineage>
        <taxon>Bacteria</taxon>
        <taxon>Pseudomonadati</taxon>
        <taxon>Pseudomonadota</taxon>
        <taxon>Gammaproteobacteria</taxon>
        <taxon>Enterobacterales</taxon>
        <taxon>Enterobacteriaceae</taxon>
        <taxon>Lelliottia</taxon>
    </lineage>
</organism>
<evidence type="ECO:0000313" key="3">
    <source>
        <dbReference type="Proteomes" id="UP001335910"/>
    </source>
</evidence>
<dbReference type="InterPro" id="IPR036390">
    <property type="entry name" value="WH_DNA-bd_sf"/>
</dbReference>
<name>A0ABU7UAM8_LELAM</name>
<sequence length="150" mass="16612">MIGLTNRQSEVLSTIKDYTSRFGFPPTELELAGLIGVSSPNAAAEHVNALKRKGYLTVAPGAARGISLVEKKPKRIPLGLNDQVKIRIFEPGIEHLKRHYQELNIPYEAPKLDSDGYATMTLWYVMSTFGDILYNGAPHAFELAIELEAK</sequence>
<feature type="domain" description="LexA repressor DNA-binding" evidence="1">
    <location>
        <begin position="1"/>
        <end position="65"/>
    </location>
</feature>
<dbReference type="SUPFAM" id="SSF46785">
    <property type="entry name" value="Winged helix' DNA-binding domain"/>
    <property type="match status" value="1"/>
</dbReference>
<evidence type="ECO:0000313" key="2">
    <source>
        <dbReference type="EMBL" id="MEE9684010.1"/>
    </source>
</evidence>
<gene>
    <name evidence="2" type="ORF">V4839_11065</name>
</gene>
<dbReference type="GO" id="GO:0008233">
    <property type="term" value="F:peptidase activity"/>
    <property type="evidence" value="ECO:0007669"/>
    <property type="project" value="UniProtKB-KW"/>
</dbReference>
<dbReference type="Proteomes" id="UP001335910">
    <property type="component" value="Unassembled WGS sequence"/>
</dbReference>
<dbReference type="EMBL" id="JAZKLI010000001">
    <property type="protein sequence ID" value="MEE9684010.1"/>
    <property type="molecule type" value="Genomic_DNA"/>
</dbReference>
<keyword evidence="2" id="KW-0645">Protease</keyword>
<dbReference type="RefSeq" id="WP_331389681.1">
    <property type="nucleotide sequence ID" value="NZ_JAZKLB010000001.1"/>
</dbReference>
<protein>
    <submittedName>
        <fullName evidence="2">SOS-response repressor and protease LexA</fullName>
    </submittedName>
</protein>
<reference evidence="2 3" key="1">
    <citation type="submission" date="2023-10" db="EMBL/GenBank/DDBJ databases">
        <title>Wastewater isolates of ESBL- and carbapenemase-producing Gram-negative bacteria from New Zealand.</title>
        <authorList>
            <person name="Straub C."/>
            <person name="Weaver L."/>
            <person name="Cornelius A."/>
            <person name="Mcgill E."/>
            <person name="Dyet K."/>
            <person name="White L."/>
            <person name="Pattis I."/>
        </authorList>
    </citation>
    <scope>NUCLEOTIDE SEQUENCE [LARGE SCALE GENOMIC DNA]</scope>
    <source>
        <strain evidence="2 3">ESBL35</strain>
    </source>
</reference>
<dbReference type="GO" id="GO:0006508">
    <property type="term" value="P:proteolysis"/>
    <property type="evidence" value="ECO:0007669"/>
    <property type="project" value="UniProtKB-KW"/>
</dbReference>
<evidence type="ECO:0000259" key="1">
    <source>
        <dbReference type="Pfam" id="PF01726"/>
    </source>
</evidence>
<proteinExistence type="predicted"/>
<dbReference type="Pfam" id="PF01726">
    <property type="entry name" value="LexA_DNA_bind"/>
    <property type="match status" value="1"/>
</dbReference>
<keyword evidence="2" id="KW-0378">Hydrolase</keyword>
<dbReference type="InterPro" id="IPR006199">
    <property type="entry name" value="LexA_DNA-bd_dom"/>
</dbReference>
<accession>A0ABU7UAM8</accession>